<protein>
    <submittedName>
        <fullName evidence="1">Uncharacterized protein</fullName>
    </submittedName>
</protein>
<dbReference type="EMBL" id="RJSG01000001">
    <property type="protein sequence ID" value="RNL81248.1"/>
    <property type="molecule type" value="Genomic_DNA"/>
</dbReference>
<dbReference type="RefSeq" id="WP_123232451.1">
    <property type="nucleotide sequence ID" value="NZ_RJSG01000001.1"/>
</dbReference>
<comment type="caution">
    <text evidence="1">The sequence shown here is derived from an EMBL/GenBank/DDBJ whole genome shotgun (WGS) entry which is preliminary data.</text>
</comment>
<evidence type="ECO:0000313" key="2">
    <source>
        <dbReference type="Proteomes" id="UP000277094"/>
    </source>
</evidence>
<evidence type="ECO:0000313" key="1">
    <source>
        <dbReference type="EMBL" id="RNL81248.1"/>
    </source>
</evidence>
<sequence>MIDALERQKTIVREVPLGSATPTVDLTGAESASSRAFAHLLGSKAASGANLARVSEPEYGRQAEADPAKPSRIEPVIQDRLAWVLVFDDVQVPVLGPLTPTQGQASKPDYYTAQFVVIVDALTGEVLTAESI</sequence>
<name>A0A3N0E066_9ACTN</name>
<dbReference type="OrthoDB" id="9976551at2"/>
<gene>
    <name evidence="1" type="ORF">EFL95_02450</name>
</gene>
<reference evidence="1 2" key="1">
    <citation type="submission" date="2018-11" db="EMBL/GenBank/DDBJ databases">
        <authorList>
            <person name="Li F."/>
        </authorList>
    </citation>
    <scope>NUCLEOTIDE SEQUENCE [LARGE SCALE GENOMIC DNA]</scope>
    <source>
        <strain evidence="1 2">KIS18-7</strain>
    </source>
</reference>
<dbReference type="AlphaFoldDB" id="A0A3N0E066"/>
<proteinExistence type="predicted"/>
<keyword evidence="2" id="KW-1185">Reference proteome</keyword>
<dbReference type="Proteomes" id="UP000277094">
    <property type="component" value="Unassembled WGS sequence"/>
</dbReference>
<organism evidence="1 2">
    <name type="scientific">Nocardioides marmorisolisilvae</name>
    <dbReference type="NCBI Taxonomy" id="1542737"/>
    <lineage>
        <taxon>Bacteria</taxon>
        <taxon>Bacillati</taxon>
        <taxon>Actinomycetota</taxon>
        <taxon>Actinomycetes</taxon>
        <taxon>Propionibacteriales</taxon>
        <taxon>Nocardioidaceae</taxon>
        <taxon>Nocardioides</taxon>
    </lineage>
</organism>
<accession>A0A3N0E066</accession>